<sequence length="139" mass="15786">MFKATYTKKKDKPTDPTVANAMRRMDELITNQPNASENEVFNQVISEVSPEAHVSTLTYGLGINQSKRKKGKRSSHLGTLKILEDERIQRQAASEKITHLQTELTELKSQLQTMEEMKSQFAKLKSIFEHQFSNSNASS</sequence>
<organism evidence="2 3">
    <name type="scientific">Acer negundo</name>
    <name type="common">Box elder</name>
    <dbReference type="NCBI Taxonomy" id="4023"/>
    <lineage>
        <taxon>Eukaryota</taxon>
        <taxon>Viridiplantae</taxon>
        <taxon>Streptophyta</taxon>
        <taxon>Embryophyta</taxon>
        <taxon>Tracheophyta</taxon>
        <taxon>Spermatophyta</taxon>
        <taxon>Magnoliopsida</taxon>
        <taxon>eudicotyledons</taxon>
        <taxon>Gunneridae</taxon>
        <taxon>Pentapetalae</taxon>
        <taxon>rosids</taxon>
        <taxon>malvids</taxon>
        <taxon>Sapindales</taxon>
        <taxon>Sapindaceae</taxon>
        <taxon>Hippocastanoideae</taxon>
        <taxon>Acereae</taxon>
        <taxon>Acer</taxon>
    </lineage>
</organism>
<keyword evidence="1" id="KW-0175">Coiled coil</keyword>
<proteinExistence type="predicted"/>
<evidence type="ECO:0000313" key="2">
    <source>
        <dbReference type="EMBL" id="KAI9169406.1"/>
    </source>
</evidence>
<evidence type="ECO:0000256" key="1">
    <source>
        <dbReference type="SAM" id="Coils"/>
    </source>
</evidence>
<gene>
    <name evidence="2" type="ORF">LWI28_011905</name>
</gene>
<evidence type="ECO:0000313" key="3">
    <source>
        <dbReference type="Proteomes" id="UP001064489"/>
    </source>
</evidence>
<dbReference type="AlphaFoldDB" id="A0AAD5IM79"/>
<feature type="coiled-coil region" evidence="1">
    <location>
        <begin position="83"/>
        <end position="117"/>
    </location>
</feature>
<name>A0AAD5IM79_ACENE</name>
<reference evidence="2" key="2">
    <citation type="submission" date="2023-02" db="EMBL/GenBank/DDBJ databases">
        <authorList>
            <person name="Swenson N.G."/>
            <person name="Wegrzyn J.L."/>
            <person name="Mcevoy S.L."/>
        </authorList>
    </citation>
    <scope>NUCLEOTIDE SEQUENCE</scope>
    <source>
        <strain evidence="2">91603</strain>
        <tissue evidence="2">Leaf</tissue>
    </source>
</reference>
<reference evidence="2" key="1">
    <citation type="journal article" date="2022" name="Plant J.">
        <title>Strategies of tolerance reflected in two North American maple genomes.</title>
        <authorList>
            <person name="McEvoy S.L."/>
            <person name="Sezen U.U."/>
            <person name="Trouern-Trend A."/>
            <person name="McMahon S.M."/>
            <person name="Schaberg P.G."/>
            <person name="Yang J."/>
            <person name="Wegrzyn J.L."/>
            <person name="Swenson N.G."/>
        </authorList>
    </citation>
    <scope>NUCLEOTIDE SEQUENCE</scope>
    <source>
        <strain evidence="2">91603</strain>
    </source>
</reference>
<accession>A0AAD5IM79</accession>
<evidence type="ECO:0008006" key="4">
    <source>
        <dbReference type="Google" id="ProtNLM"/>
    </source>
</evidence>
<keyword evidence="3" id="KW-1185">Reference proteome</keyword>
<dbReference type="Proteomes" id="UP001064489">
    <property type="component" value="Chromosome 7"/>
</dbReference>
<dbReference type="EMBL" id="JAJSOW010000104">
    <property type="protein sequence ID" value="KAI9169406.1"/>
    <property type="molecule type" value="Genomic_DNA"/>
</dbReference>
<comment type="caution">
    <text evidence="2">The sequence shown here is derived from an EMBL/GenBank/DDBJ whole genome shotgun (WGS) entry which is preliminary data.</text>
</comment>
<protein>
    <recommendedName>
        <fullName evidence="4">Transposase</fullName>
    </recommendedName>
</protein>
<dbReference type="SUPFAM" id="SSF90257">
    <property type="entry name" value="Myosin rod fragments"/>
    <property type="match status" value="1"/>
</dbReference>